<dbReference type="Pfam" id="PF11138">
    <property type="entry name" value="DUF2911"/>
    <property type="match status" value="1"/>
</dbReference>
<proteinExistence type="predicted"/>
<dbReference type="Proteomes" id="UP001156666">
    <property type="component" value="Unassembled WGS sequence"/>
</dbReference>
<gene>
    <name evidence="1" type="ORF">GCM10007940_03110</name>
</gene>
<dbReference type="SUPFAM" id="SSF48452">
    <property type="entry name" value="TPR-like"/>
    <property type="match status" value="1"/>
</dbReference>
<comment type="caution">
    <text evidence="1">The sequence shown here is derived from an EMBL/GenBank/DDBJ whole genome shotgun (WGS) entry which is preliminary data.</text>
</comment>
<name>A0AA37SMQ5_9BACT</name>
<organism evidence="1 2">
    <name type="scientific">Portibacter lacus</name>
    <dbReference type="NCBI Taxonomy" id="1099794"/>
    <lineage>
        <taxon>Bacteria</taxon>
        <taxon>Pseudomonadati</taxon>
        <taxon>Bacteroidota</taxon>
        <taxon>Saprospiria</taxon>
        <taxon>Saprospirales</taxon>
        <taxon>Haliscomenobacteraceae</taxon>
        <taxon>Portibacter</taxon>
    </lineage>
</organism>
<reference evidence="1" key="1">
    <citation type="journal article" date="2014" name="Int. J. Syst. Evol. Microbiol.">
        <title>Complete genome sequence of Corynebacterium casei LMG S-19264T (=DSM 44701T), isolated from a smear-ripened cheese.</title>
        <authorList>
            <consortium name="US DOE Joint Genome Institute (JGI-PGF)"/>
            <person name="Walter F."/>
            <person name="Albersmeier A."/>
            <person name="Kalinowski J."/>
            <person name="Ruckert C."/>
        </authorList>
    </citation>
    <scope>NUCLEOTIDE SEQUENCE</scope>
    <source>
        <strain evidence="1">NBRC 108769</strain>
    </source>
</reference>
<evidence type="ECO:0000313" key="2">
    <source>
        <dbReference type="Proteomes" id="UP001156666"/>
    </source>
</evidence>
<reference evidence="1" key="2">
    <citation type="submission" date="2023-01" db="EMBL/GenBank/DDBJ databases">
        <title>Draft genome sequence of Portibacter lacus strain NBRC 108769.</title>
        <authorList>
            <person name="Sun Q."/>
            <person name="Mori K."/>
        </authorList>
    </citation>
    <scope>NUCLEOTIDE SEQUENCE</scope>
    <source>
        <strain evidence="1">NBRC 108769</strain>
    </source>
</reference>
<sequence length="263" mass="28935">MGQIKTPSASTAASITQEFGLGEISIEYARPSKKGRDIFGTNALVPYDKLWRTGANQATKVTFSDDVKVEGVALKAGSYAVLTKPGKSSWGVNFYSYESGNWGSYVEKDATASIMVKPAKLQMAFETFTIMIGNVTSNSAVIGLMWDDTYVPINVTTEVDTKVMAAIEKTLSGPTANDYYNAGVYYLNADKDLNKALEYVQKATKGDNPMFWQLRQESLILAKLGRYKEAANVAEKSLKLAEKAGNDDYVKMNKDSIKMWSKK</sequence>
<evidence type="ECO:0000313" key="1">
    <source>
        <dbReference type="EMBL" id="GLR15696.1"/>
    </source>
</evidence>
<keyword evidence="2" id="KW-1185">Reference proteome</keyword>
<dbReference type="EMBL" id="BSOH01000001">
    <property type="protein sequence ID" value="GLR15696.1"/>
    <property type="molecule type" value="Genomic_DNA"/>
</dbReference>
<dbReference type="Gene3D" id="1.25.40.10">
    <property type="entry name" value="Tetratricopeptide repeat domain"/>
    <property type="match status" value="1"/>
</dbReference>
<accession>A0AA37SMQ5</accession>
<dbReference type="InterPro" id="IPR021314">
    <property type="entry name" value="DUF2911"/>
</dbReference>
<protein>
    <recommendedName>
        <fullName evidence="3">DUF2911 domain-containing protein</fullName>
    </recommendedName>
</protein>
<dbReference type="InterPro" id="IPR011990">
    <property type="entry name" value="TPR-like_helical_dom_sf"/>
</dbReference>
<dbReference type="AlphaFoldDB" id="A0AA37SMQ5"/>
<evidence type="ECO:0008006" key="3">
    <source>
        <dbReference type="Google" id="ProtNLM"/>
    </source>
</evidence>